<protein>
    <submittedName>
        <fullName evidence="3">Histidine kinase</fullName>
    </submittedName>
</protein>
<dbReference type="InterPro" id="IPR013783">
    <property type="entry name" value="Ig-like_fold"/>
</dbReference>
<organism evidence="3 4">
    <name type="scientific">Terrimonas ginsenosidimutans</name>
    <dbReference type="NCBI Taxonomy" id="2908004"/>
    <lineage>
        <taxon>Bacteria</taxon>
        <taxon>Pseudomonadati</taxon>
        <taxon>Bacteroidota</taxon>
        <taxon>Chitinophagia</taxon>
        <taxon>Chitinophagales</taxon>
        <taxon>Chitinophagaceae</taxon>
        <taxon>Terrimonas</taxon>
    </lineage>
</organism>
<comment type="caution">
    <text evidence="3">The sequence shown here is derived from an EMBL/GenBank/DDBJ whole genome shotgun (WGS) entry which is preliminary data.</text>
</comment>
<dbReference type="InterPro" id="IPR015943">
    <property type="entry name" value="WD40/YVTN_repeat-like_dom_sf"/>
</dbReference>
<dbReference type="Pfam" id="PF06580">
    <property type="entry name" value="His_kinase"/>
    <property type="match status" value="1"/>
</dbReference>
<keyword evidence="1" id="KW-1133">Transmembrane helix</keyword>
<keyword evidence="3" id="KW-0418">Kinase</keyword>
<dbReference type="InterPro" id="IPR036890">
    <property type="entry name" value="HATPase_C_sf"/>
</dbReference>
<evidence type="ECO:0000256" key="1">
    <source>
        <dbReference type="SAM" id="Phobius"/>
    </source>
</evidence>
<keyword evidence="3" id="KW-0808">Transferase</keyword>
<evidence type="ECO:0000313" key="3">
    <source>
        <dbReference type="EMBL" id="MCG2615951.1"/>
    </source>
</evidence>
<dbReference type="SUPFAM" id="SSF55874">
    <property type="entry name" value="ATPase domain of HSP90 chaperone/DNA topoisomerase II/histidine kinase"/>
    <property type="match status" value="1"/>
</dbReference>
<sequence>MKRPLPLLIATLVFFTNRSSSQEFSFSASIRDLNLPTQEVYKVIQDKKGYLWFATEFGLYRHQQGSTTPIRADASANHTAVMSVCETSDGTIIFATIYRKVFFVQQDTAIELPFSKNGRLLQNREIIYHMLEIDQHLFIQSSAATYRISTDYSNAEVIEPPLSDAFPVITLKDFLLPVNRHFNNHPEQFENPVKPLEICFPGSKAPNVHIKKWPDAIDQYRILTTKWKDLHAVTFSRTLLLIFNDGRIKKMDLPSPIIALRADKKNGLWVGLYKHGYFYFDDPSLKDPVTGLTGISVSDICVDREGGIWMTSLERGVLFSSGTFLLQHTYDAQDPTPYKSLYVSADGILAAAHGKPTMLIGDRGLVTHIHPRKFNEPEALVAYLETKHSRLFFNHTSLIEQSHFKVRPQKKMMGPEIFTAAMLWDDSTLLAFLPSSSFLYSNGRKTSLPRAPELIYHLLKTDSSSFLAASRTSAYFARDPHNPSMKKIPGDNGRVVQFISTSKGSTFALIQHKGLCIFQRDSLRTVIPSSPGQMYYAGTESIPGEIWISSNEGVWAYKENDLLTRSGITARSVTDHTVYSFAKRHDRMYLATTMGVISMPINIDGKKETGFPLYLQSWNAGDKMLSIKDTSSSITFDYKTGALSWTFDIASFRSQPATLHYILKGPQADSGLINGQHLQLGNLRPGKYDLMVWATRNDGAVSNVFTQSFRIAPPFWQAAWFITLVLITIISTLAAITWLITRRVRQREQLKRKMENELLSIRLQALQAQMNPHFVFNAINSIQLFILEHKEQEAYHYLTQFSKLIRRVLTQSRSPLVSLSDELETLRLYVGLEQLRFPDKFDYTIQADPSLNTARIYLPVMLLQPAIENAIVHGIEDNGAQGKISLHITHQSTAGTISFSIKDNGAGKRKNISKLPSKPGHESASSVINAERIAALNKIYNTDKFSLLIQSSSNEIVSGTTVTISIPDNLNADA</sequence>
<feature type="transmembrane region" description="Helical" evidence="1">
    <location>
        <begin position="718"/>
        <end position="741"/>
    </location>
</feature>
<dbReference type="InterPro" id="IPR011110">
    <property type="entry name" value="Reg_prop"/>
</dbReference>
<proteinExistence type="predicted"/>
<dbReference type="PANTHER" id="PTHR34220">
    <property type="entry name" value="SENSOR HISTIDINE KINASE YPDA"/>
    <property type="match status" value="1"/>
</dbReference>
<dbReference type="InterPro" id="IPR010559">
    <property type="entry name" value="Sig_transdc_His_kin_internal"/>
</dbReference>
<dbReference type="EMBL" id="JAKLTR010000011">
    <property type="protein sequence ID" value="MCG2615951.1"/>
    <property type="molecule type" value="Genomic_DNA"/>
</dbReference>
<dbReference type="Gene3D" id="3.30.565.10">
    <property type="entry name" value="Histidine kinase-like ATPase, C-terminal domain"/>
    <property type="match status" value="1"/>
</dbReference>
<gene>
    <name evidence="3" type="ORF">LZZ85_16765</name>
</gene>
<name>A0ABS9KUE6_9BACT</name>
<evidence type="ECO:0000313" key="4">
    <source>
        <dbReference type="Proteomes" id="UP001165367"/>
    </source>
</evidence>
<dbReference type="GO" id="GO:0016301">
    <property type="term" value="F:kinase activity"/>
    <property type="evidence" value="ECO:0007669"/>
    <property type="project" value="UniProtKB-KW"/>
</dbReference>
<evidence type="ECO:0000259" key="2">
    <source>
        <dbReference type="Pfam" id="PF06580"/>
    </source>
</evidence>
<keyword evidence="1" id="KW-0812">Transmembrane</keyword>
<accession>A0ABS9KUE6</accession>
<dbReference type="RefSeq" id="WP_237874489.1">
    <property type="nucleotide sequence ID" value="NZ_JAKLTR010000011.1"/>
</dbReference>
<dbReference type="Gene3D" id="2.130.10.10">
    <property type="entry name" value="YVTN repeat-like/Quinoprotein amine dehydrogenase"/>
    <property type="match status" value="2"/>
</dbReference>
<dbReference type="Gene3D" id="2.60.40.10">
    <property type="entry name" value="Immunoglobulins"/>
    <property type="match status" value="1"/>
</dbReference>
<dbReference type="Proteomes" id="UP001165367">
    <property type="component" value="Unassembled WGS sequence"/>
</dbReference>
<dbReference type="PANTHER" id="PTHR34220:SF7">
    <property type="entry name" value="SENSOR HISTIDINE KINASE YPDA"/>
    <property type="match status" value="1"/>
</dbReference>
<keyword evidence="4" id="KW-1185">Reference proteome</keyword>
<dbReference type="InterPro" id="IPR050640">
    <property type="entry name" value="Bact_2-comp_sensor_kinase"/>
</dbReference>
<reference evidence="3" key="1">
    <citation type="submission" date="2022-01" db="EMBL/GenBank/DDBJ databases">
        <authorList>
            <person name="Jo J.-H."/>
            <person name="Im W.-T."/>
        </authorList>
    </citation>
    <scope>NUCLEOTIDE SEQUENCE</scope>
    <source>
        <strain evidence="3">NA20</strain>
    </source>
</reference>
<dbReference type="Pfam" id="PF07494">
    <property type="entry name" value="Reg_prop"/>
    <property type="match status" value="1"/>
</dbReference>
<feature type="domain" description="Signal transduction histidine kinase internal region" evidence="2">
    <location>
        <begin position="762"/>
        <end position="841"/>
    </location>
</feature>
<keyword evidence="1" id="KW-0472">Membrane</keyword>